<sequence>MSTREKIIQSAKELFSKKGYNHTTVEDIVKHAGLSKGAFYFYFKSKDQLMEELINSMAERTKEIMRRWLNKGLSAEEMIRGHIRDFLIECYQDRHIAYVFFFELLCNREEFKRLHKRHMEDIVALLTKMVEKGYKEDEFRCGSVRTLVNLIVGYMRLLYMERLLLNNAGLEEILQEAQEGLDVIFRGLKCGL</sequence>
<name>A0A7C2V5V9_9AQUI</name>
<dbReference type="PRINTS" id="PR00455">
    <property type="entry name" value="HTHTETR"/>
</dbReference>
<dbReference type="GO" id="GO:0003677">
    <property type="term" value="F:DNA binding"/>
    <property type="evidence" value="ECO:0007669"/>
    <property type="project" value="UniProtKB-UniRule"/>
</dbReference>
<keyword evidence="1" id="KW-0805">Transcription regulation</keyword>
<evidence type="ECO:0000259" key="5">
    <source>
        <dbReference type="PROSITE" id="PS50977"/>
    </source>
</evidence>
<dbReference type="InterPro" id="IPR001647">
    <property type="entry name" value="HTH_TetR"/>
</dbReference>
<dbReference type="AlphaFoldDB" id="A0A7C2V5V9"/>
<dbReference type="FunFam" id="1.10.10.60:FF:000141">
    <property type="entry name" value="TetR family transcriptional regulator"/>
    <property type="match status" value="1"/>
</dbReference>
<dbReference type="PANTHER" id="PTHR43479">
    <property type="entry name" value="ACREF/ENVCD OPERON REPRESSOR-RELATED"/>
    <property type="match status" value="1"/>
</dbReference>
<keyword evidence="3" id="KW-0804">Transcription</keyword>
<feature type="DNA-binding region" description="H-T-H motif" evidence="4">
    <location>
        <begin position="24"/>
        <end position="43"/>
    </location>
</feature>
<organism evidence="6">
    <name type="scientific">Hydrogenobacter sp</name>
    <dbReference type="NCBI Taxonomy" id="2152829"/>
    <lineage>
        <taxon>Bacteria</taxon>
        <taxon>Pseudomonadati</taxon>
        <taxon>Aquificota</taxon>
        <taxon>Aquificia</taxon>
        <taxon>Aquificales</taxon>
        <taxon>Aquificaceae</taxon>
        <taxon>Hydrogenobacter</taxon>
    </lineage>
</organism>
<dbReference type="Gene3D" id="1.10.357.10">
    <property type="entry name" value="Tetracycline Repressor, domain 2"/>
    <property type="match status" value="1"/>
</dbReference>
<keyword evidence="2 4" id="KW-0238">DNA-binding</keyword>
<dbReference type="Gene3D" id="1.10.10.60">
    <property type="entry name" value="Homeodomain-like"/>
    <property type="match status" value="1"/>
</dbReference>
<dbReference type="PROSITE" id="PS50977">
    <property type="entry name" value="HTH_TETR_2"/>
    <property type="match status" value="1"/>
</dbReference>
<dbReference type="SUPFAM" id="SSF48498">
    <property type="entry name" value="Tetracyclin repressor-like, C-terminal domain"/>
    <property type="match status" value="1"/>
</dbReference>
<dbReference type="InterPro" id="IPR050624">
    <property type="entry name" value="HTH-type_Tx_Regulator"/>
</dbReference>
<accession>A0A7C2V5V9</accession>
<gene>
    <name evidence="6" type="ORF">ENO47_07460</name>
</gene>
<dbReference type="SUPFAM" id="SSF46689">
    <property type="entry name" value="Homeodomain-like"/>
    <property type="match status" value="1"/>
</dbReference>
<evidence type="ECO:0000256" key="4">
    <source>
        <dbReference type="PROSITE-ProRule" id="PRU00335"/>
    </source>
</evidence>
<proteinExistence type="predicted"/>
<feature type="domain" description="HTH tetR-type" evidence="5">
    <location>
        <begin position="1"/>
        <end position="61"/>
    </location>
</feature>
<reference evidence="6" key="1">
    <citation type="journal article" date="2020" name="mSystems">
        <title>Genome- and Community-Level Interaction Insights into Carbon Utilization and Element Cycling Functions of Hydrothermarchaeota in Hydrothermal Sediment.</title>
        <authorList>
            <person name="Zhou Z."/>
            <person name="Liu Y."/>
            <person name="Xu W."/>
            <person name="Pan J."/>
            <person name="Luo Z.H."/>
            <person name="Li M."/>
        </authorList>
    </citation>
    <scope>NUCLEOTIDE SEQUENCE [LARGE SCALE GENOMIC DNA]</scope>
    <source>
        <strain evidence="6">SpSt-132</strain>
    </source>
</reference>
<dbReference type="EMBL" id="DSFP01000065">
    <property type="protein sequence ID" value="HEW46482.1"/>
    <property type="molecule type" value="Genomic_DNA"/>
</dbReference>
<evidence type="ECO:0000256" key="1">
    <source>
        <dbReference type="ARBA" id="ARBA00023015"/>
    </source>
</evidence>
<evidence type="ECO:0000256" key="2">
    <source>
        <dbReference type="ARBA" id="ARBA00023125"/>
    </source>
</evidence>
<dbReference type="InterPro" id="IPR009057">
    <property type="entry name" value="Homeodomain-like_sf"/>
</dbReference>
<evidence type="ECO:0000313" key="6">
    <source>
        <dbReference type="EMBL" id="HEW46482.1"/>
    </source>
</evidence>
<dbReference type="Pfam" id="PF00440">
    <property type="entry name" value="TetR_N"/>
    <property type="match status" value="1"/>
</dbReference>
<dbReference type="InterPro" id="IPR023772">
    <property type="entry name" value="DNA-bd_HTH_TetR-type_CS"/>
</dbReference>
<evidence type="ECO:0000256" key="3">
    <source>
        <dbReference type="ARBA" id="ARBA00023163"/>
    </source>
</evidence>
<comment type="caution">
    <text evidence="6">The sequence shown here is derived from an EMBL/GenBank/DDBJ whole genome shotgun (WGS) entry which is preliminary data.</text>
</comment>
<protein>
    <submittedName>
        <fullName evidence="6">TetR/AcrR family transcriptional regulator</fullName>
    </submittedName>
</protein>
<dbReference type="PROSITE" id="PS01081">
    <property type="entry name" value="HTH_TETR_1"/>
    <property type="match status" value="1"/>
</dbReference>
<dbReference type="PANTHER" id="PTHR43479:SF11">
    <property type="entry name" value="ACREF_ENVCD OPERON REPRESSOR-RELATED"/>
    <property type="match status" value="1"/>
</dbReference>
<dbReference type="InterPro" id="IPR036271">
    <property type="entry name" value="Tet_transcr_reg_TetR-rel_C_sf"/>
</dbReference>